<dbReference type="NCBIfam" id="TIGR02094">
    <property type="entry name" value="more_P_ylases"/>
    <property type="match status" value="1"/>
</dbReference>
<dbReference type="Pfam" id="PF00343">
    <property type="entry name" value="Phosphorylase"/>
    <property type="match status" value="1"/>
</dbReference>
<dbReference type="Proteomes" id="UP001549749">
    <property type="component" value="Unassembled WGS sequence"/>
</dbReference>
<evidence type="ECO:0000256" key="1">
    <source>
        <dbReference type="ARBA" id="ARBA00001275"/>
    </source>
</evidence>
<dbReference type="SUPFAM" id="SSF53756">
    <property type="entry name" value="UDP-Glycosyltransferase/glycogen phosphorylase"/>
    <property type="match status" value="2"/>
</dbReference>
<keyword evidence="4" id="KW-0328">Glycosyltransferase</keyword>
<organism evidence="7 8">
    <name type="scientific">Chitinophaga defluvii</name>
    <dbReference type="NCBI Taxonomy" id="3163343"/>
    <lineage>
        <taxon>Bacteria</taxon>
        <taxon>Pseudomonadati</taxon>
        <taxon>Bacteroidota</taxon>
        <taxon>Chitinophagia</taxon>
        <taxon>Chitinophagales</taxon>
        <taxon>Chitinophagaceae</taxon>
        <taxon>Chitinophaga</taxon>
    </lineage>
</organism>
<keyword evidence="5" id="KW-0808">Transferase</keyword>
<dbReference type="InterPro" id="IPR000811">
    <property type="entry name" value="Glyco_trans_35"/>
</dbReference>
<dbReference type="Gene3D" id="3.40.50.2000">
    <property type="entry name" value="Glycogen Phosphorylase B"/>
    <property type="match status" value="5"/>
</dbReference>
<comment type="similarity">
    <text evidence="2">Belongs to the glycogen phosphorylase family.</text>
</comment>
<reference evidence="7 8" key="1">
    <citation type="submission" date="2024-06" db="EMBL/GenBank/DDBJ databases">
        <title>Chitinophaga defluvii sp. nov., isolated from municipal sewage.</title>
        <authorList>
            <person name="Zhang L."/>
        </authorList>
    </citation>
    <scope>NUCLEOTIDE SEQUENCE [LARGE SCALE GENOMIC DNA]</scope>
    <source>
        <strain evidence="7 8">H8</strain>
    </source>
</reference>
<accession>A0ABV2T1F8</accession>
<protein>
    <submittedName>
        <fullName evidence="7">Alpha-glucan family phosphorylase</fullName>
    </submittedName>
</protein>
<comment type="caution">
    <text evidence="7">The sequence shown here is derived from an EMBL/GenBank/DDBJ whole genome shotgun (WGS) entry which is preliminary data.</text>
</comment>
<evidence type="ECO:0000256" key="5">
    <source>
        <dbReference type="ARBA" id="ARBA00022679"/>
    </source>
</evidence>
<evidence type="ECO:0000313" key="8">
    <source>
        <dbReference type="Proteomes" id="UP001549749"/>
    </source>
</evidence>
<evidence type="ECO:0000259" key="6">
    <source>
        <dbReference type="Pfam" id="PF11897"/>
    </source>
</evidence>
<comment type="catalytic activity">
    <reaction evidence="1">
        <text>[(1-&gt;4)-alpha-D-glucosyl](n) + phosphate = [(1-&gt;4)-alpha-D-glucosyl](n-1) + alpha-D-glucose 1-phosphate</text>
        <dbReference type="Rhea" id="RHEA:41732"/>
        <dbReference type="Rhea" id="RHEA-COMP:9584"/>
        <dbReference type="Rhea" id="RHEA-COMP:9586"/>
        <dbReference type="ChEBI" id="CHEBI:15444"/>
        <dbReference type="ChEBI" id="CHEBI:43474"/>
        <dbReference type="ChEBI" id="CHEBI:58601"/>
        <dbReference type="EC" id="2.4.1.1"/>
    </reaction>
</comment>
<evidence type="ECO:0000256" key="3">
    <source>
        <dbReference type="ARBA" id="ARBA00022533"/>
    </source>
</evidence>
<dbReference type="RefSeq" id="WP_354659487.1">
    <property type="nucleotide sequence ID" value="NZ_JBEXAC010000001.1"/>
</dbReference>
<evidence type="ECO:0000256" key="4">
    <source>
        <dbReference type="ARBA" id="ARBA00022676"/>
    </source>
</evidence>
<gene>
    <name evidence="7" type="primary">glgP</name>
    <name evidence="7" type="ORF">ABR189_05685</name>
</gene>
<feature type="domain" description="DUF3417" evidence="6">
    <location>
        <begin position="584"/>
        <end position="681"/>
    </location>
</feature>
<dbReference type="InterPro" id="IPR052182">
    <property type="entry name" value="Glycogen/Maltodextrin_Phosph"/>
</dbReference>
<keyword evidence="3" id="KW-0021">Allosteric enzyme</keyword>
<evidence type="ECO:0000256" key="2">
    <source>
        <dbReference type="ARBA" id="ARBA00006047"/>
    </source>
</evidence>
<dbReference type="Pfam" id="PF05693">
    <property type="entry name" value="Glycogen_syn"/>
    <property type="match status" value="2"/>
</dbReference>
<keyword evidence="8" id="KW-1185">Reference proteome</keyword>
<dbReference type="EMBL" id="JBEXAC010000001">
    <property type="protein sequence ID" value="MET6996846.1"/>
    <property type="molecule type" value="Genomic_DNA"/>
</dbReference>
<dbReference type="PANTHER" id="PTHR42655">
    <property type="entry name" value="GLYCOGEN PHOSPHORYLASE"/>
    <property type="match status" value="1"/>
</dbReference>
<dbReference type="Pfam" id="PF11897">
    <property type="entry name" value="DUF3417"/>
    <property type="match status" value="1"/>
</dbReference>
<dbReference type="PANTHER" id="PTHR42655:SF1">
    <property type="entry name" value="GLYCOGEN PHOSPHORYLASE"/>
    <property type="match status" value="1"/>
</dbReference>
<sequence>MADIRLKPDYIFEVSWEVCNKVGGIHTVLTTKARLLQEQFGNRLIMIGPELPAGVTGNPEFTEDKNLFPTWKKHMQKIGMRVRTGRWNIPGNPLVILVDFTPFFQQKNEIFTHFWTKFRLDSLSGQWDYIEPAMFGYAAGKVIEGFYHCHLNATDHIIAQFHEWMTGTGVLYLEENIPQIATVFTTHATVCGRAISGSGLPFYSSFEKFHAEQVARDFNIISKYSLEKTTAYTADCFTCVSSFTAKECEKFLGKYPDFITPNGFDADIIPSSPLYDIKRTKARSVLLNVATALFGQQQPEDSLLVIQSGRYEYRNKGTGTFIDAISLLNKSKEIKRNILAFIFVPANHTGPRKILQDNLLSQTPLTCRTGEVLTHNLQGADADSILNHIRQQQLDNSPANHVKIIYAPVYLNGADGIFNLNYYDTLIGFDLAIFPSYYEPWGYTPLESVAFHIPAVSTNVSGFSSAVNRISGSNDKGMFIVERNDNNERAAASRIAEIISTYAGQTVADTEAARKSAAHLAEQFLWDHLLIYYYQAYDLALQKSVQREQLFYNKPQVSPAEASIEDTSASKPVWREITLQPVFPAPLQPLQNISHNLWWSWHPEACALYDYADNNGWKHSKQNPCLLLKTIRPDNLVRLEKDATFLQMQQKVSAAYQQYMQPADKKAPLVAYCCMEYGLQKDLKLYAGGLGILAGDYIKAASDQQLNLVATGLLYKHGYFKQKISPTGEQLVIPEVITLENLPVYPVKNGHGEPLSIELSFPGRIVHAAVWKLAVGRINLYLLDTDVTANNEEDRQISGQLYNSDPEMRLKQEILLGIGGVKMLEALGIQPNLYHINEGHAAFTILERIRNIMQQSHLSFDEAMEIVKCTTQFTTHTAVTAAKDVFDEVLLRTYLSYLAKDFNISWDTLMKLGATGEEHSQGGFSMMHFAATLSQGINAVSKQHRGISCNLLNPLWKNSKPDELHITNITNGIHLPTWMAPAWHPYISDIRSGKASLIPHNIIWDIRKKLKRDMWQGIINRQQTNTPVLDEIIKKNNFIREDMAQDTLVIGFARRFASYKRAGLLFNDIKRLATIINDTRYPVLIILAGKSHPNDTEGIALLKKVITEIAMPVLNGRILFLEDYDMELAALLTQGVDVWLNTPEHTMEASGTSGMKAVCNGVLHCSTKEGWWAEANYEHAGWALDISSSPEQDGYHDQCDAAVMYDLLEKEIVPLFFERNDKGLPEKWINMIKTGLSNITPQFDMNRAITEYSHCYEQLYNRSELLLAAGYKNTRDLVAWKKRIRNTWQEIHVMTIETPQGGNFIQSSGAPFKARISLSIGTLRADEVGLEVVFYNKEQPYNYIAVQELTIEGVNNNRITYSCQVLLPFSGTLFYGFRVFPKHPMLPNRQDFPLMTWI</sequence>
<dbReference type="InterPro" id="IPR008631">
    <property type="entry name" value="Glycogen_synth"/>
</dbReference>
<evidence type="ECO:0000313" key="7">
    <source>
        <dbReference type="EMBL" id="MET6996846.1"/>
    </source>
</evidence>
<dbReference type="InterPro" id="IPR011834">
    <property type="entry name" value="Agluc_phsphrylas"/>
</dbReference>
<proteinExistence type="inferred from homology"/>
<dbReference type="InterPro" id="IPR024517">
    <property type="entry name" value="Glycogen_phosphorylase_DUF3417"/>
</dbReference>
<name>A0ABV2T1F8_9BACT</name>